<evidence type="ECO:0000256" key="1">
    <source>
        <dbReference type="ARBA" id="ARBA00004651"/>
    </source>
</evidence>
<feature type="transmembrane region" description="Helical" evidence="6">
    <location>
        <begin position="98"/>
        <end position="119"/>
    </location>
</feature>
<evidence type="ECO:0000256" key="6">
    <source>
        <dbReference type="SAM" id="Phobius"/>
    </source>
</evidence>
<keyword evidence="3 6" id="KW-0812">Transmembrane</keyword>
<reference evidence="9" key="1">
    <citation type="journal article" date="2019" name="Int. J. Syst. Evol. Microbiol.">
        <title>The Global Catalogue of Microorganisms (GCM) 10K type strain sequencing project: providing services to taxonomists for standard genome sequencing and annotation.</title>
        <authorList>
            <consortium name="The Broad Institute Genomics Platform"/>
            <consortium name="The Broad Institute Genome Sequencing Center for Infectious Disease"/>
            <person name="Wu L."/>
            <person name="Ma J."/>
        </authorList>
    </citation>
    <scope>NUCLEOTIDE SEQUENCE [LARGE SCALE GENOMIC DNA]</scope>
    <source>
        <strain evidence="9">KCTC 42456</strain>
    </source>
</reference>
<evidence type="ECO:0000256" key="4">
    <source>
        <dbReference type="ARBA" id="ARBA00022989"/>
    </source>
</evidence>
<feature type="domain" description="RDD" evidence="7">
    <location>
        <begin position="15"/>
        <end position="133"/>
    </location>
</feature>
<evidence type="ECO:0000256" key="2">
    <source>
        <dbReference type="ARBA" id="ARBA00022475"/>
    </source>
</evidence>
<feature type="transmembrane region" description="Helical" evidence="6">
    <location>
        <begin position="55"/>
        <end position="78"/>
    </location>
</feature>
<evidence type="ECO:0000256" key="5">
    <source>
        <dbReference type="ARBA" id="ARBA00023136"/>
    </source>
</evidence>
<gene>
    <name evidence="8" type="ORF">ACFSSE_03790</name>
</gene>
<organism evidence="8 9">
    <name type="scientific">Pedobacter alpinus</name>
    <dbReference type="NCBI Taxonomy" id="1590643"/>
    <lineage>
        <taxon>Bacteria</taxon>
        <taxon>Pseudomonadati</taxon>
        <taxon>Bacteroidota</taxon>
        <taxon>Sphingobacteriia</taxon>
        <taxon>Sphingobacteriales</taxon>
        <taxon>Sphingobacteriaceae</taxon>
        <taxon>Pedobacter</taxon>
    </lineage>
</organism>
<keyword evidence="4 6" id="KW-1133">Transmembrane helix</keyword>
<evidence type="ECO:0000313" key="8">
    <source>
        <dbReference type="EMBL" id="MFD2730815.1"/>
    </source>
</evidence>
<keyword evidence="2" id="KW-1003">Cell membrane</keyword>
<keyword evidence="9" id="KW-1185">Reference proteome</keyword>
<name>A0ABW5TQ09_9SPHI</name>
<dbReference type="InterPro" id="IPR010432">
    <property type="entry name" value="RDD"/>
</dbReference>
<accession>A0ABW5TQ09</accession>
<evidence type="ECO:0000256" key="3">
    <source>
        <dbReference type="ARBA" id="ARBA00022692"/>
    </source>
</evidence>
<feature type="transmembrane region" description="Helical" evidence="6">
    <location>
        <begin position="24"/>
        <end position="43"/>
    </location>
</feature>
<evidence type="ECO:0000313" key="9">
    <source>
        <dbReference type="Proteomes" id="UP001597546"/>
    </source>
</evidence>
<comment type="subcellular location">
    <subcellularLocation>
        <location evidence="1">Cell membrane</location>
        <topology evidence="1">Multi-pass membrane protein</topology>
    </subcellularLocation>
</comment>
<protein>
    <submittedName>
        <fullName evidence="8">RDD family protein</fullName>
    </submittedName>
</protein>
<dbReference type="Proteomes" id="UP001597546">
    <property type="component" value="Unassembled WGS sequence"/>
</dbReference>
<dbReference type="Pfam" id="PF06271">
    <property type="entry name" value="RDD"/>
    <property type="match status" value="1"/>
</dbReference>
<dbReference type="EMBL" id="JBHULV010000008">
    <property type="protein sequence ID" value="MFD2730815.1"/>
    <property type="molecule type" value="Genomic_DNA"/>
</dbReference>
<keyword evidence="5 6" id="KW-0472">Membrane</keyword>
<dbReference type="InterPro" id="IPR051791">
    <property type="entry name" value="Pra-immunoreactive"/>
</dbReference>
<proteinExistence type="predicted"/>
<evidence type="ECO:0000259" key="7">
    <source>
        <dbReference type="Pfam" id="PF06271"/>
    </source>
</evidence>
<comment type="caution">
    <text evidence="8">The sequence shown here is derived from an EMBL/GenBank/DDBJ whole genome shotgun (WGS) entry which is preliminary data.</text>
</comment>
<dbReference type="RefSeq" id="WP_379041245.1">
    <property type="nucleotide sequence ID" value="NZ_JBHSKW010000009.1"/>
</dbReference>
<sequence length="141" mass="16174">MENLLKLEIQYTVEYPGVAKRVKALFTDMLLIILFMMLFTTLFAQFETVADEARIIAIVFIFLLYDPLFTSFTGATIGQRLFGLRVRDEQQPTKNINFFKALVRFLIKAFLGWISLLTVKGNEKRKAMHDMAVGSVVVEVD</sequence>
<dbReference type="PANTHER" id="PTHR36115">
    <property type="entry name" value="PROLINE-RICH ANTIGEN HOMOLOG-RELATED"/>
    <property type="match status" value="1"/>
</dbReference>